<accession>A0A388SC75</accession>
<keyword evidence="4 6" id="KW-0132">Cell division</keyword>
<comment type="subunit">
    <text evidence="4">Homodimer. Polymerizes to form a dynamic ring structure in a strictly GTP-dependent manner. Interacts directly with several other division proteins.</text>
</comment>
<feature type="binding site" evidence="4">
    <location>
        <begin position="23"/>
        <end position="27"/>
    </location>
    <ligand>
        <name>GTP</name>
        <dbReference type="ChEBI" id="CHEBI:37565"/>
    </ligand>
</feature>
<feature type="binding site" evidence="4">
    <location>
        <position position="186"/>
    </location>
    <ligand>
        <name>GTP</name>
        <dbReference type="ChEBI" id="CHEBI:37565"/>
    </ligand>
</feature>
<dbReference type="GO" id="GO:0043093">
    <property type="term" value="P:FtsZ-dependent cytokinesis"/>
    <property type="evidence" value="ECO:0007669"/>
    <property type="project" value="UniProtKB-UniRule"/>
</dbReference>
<evidence type="ECO:0000256" key="3">
    <source>
        <dbReference type="ARBA" id="ARBA00023134"/>
    </source>
</evidence>
<dbReference type="Gene3D" id="3.40.50.1440">
    <property type="entry name" value="Tubulin/FtsZ, GTPase domain"/>
    <property type="match status" value="1"/>
</dbReference>
<evidence type="ECO:0000313" key="11">
    <source>
        <dbReference type="Proteomes" id="UP000266091"/>
    </source>
</evidence>
<dbReference type="PANTHER" id="PTHR30314">
    <property type="entry name" value="CELL DIVISION PROTEIN FTSZ-RELATED"/>
    <property type="match status" value="1"/>
</dbReference>
<name>A0A388SC75_9BURK</name>
<evidence type="ECO:0000256" key="5">
    <source>
        <dbReference type="NCBIfam" id="TIGR00065"/>
    </source>
</evidence>
<dbReference type="InterPro" id="IPR018316">
    <property type="entry name" value="Tubulin/FtsZ_2-layer-sand-dom"/>
</dbReference>
<dbReference type="Proteomes" id="UP000266091">
    <property type="component" value="Unassembled WGS sequence"/>
</dbReference>
<feature type="region of interest" description="Disordered" evidence="7">
    <location>
        <begin position="320"/>
        <end position="455"/>
    </location>
</feature>
<gene>
    <name evidence="4" type="primary">ftsZ</name>
    <name evidence="10" type="ORF">MESMUL_04250</name>
</gene>
<keyword evidence="11" id="KW-1185">Reference proteome</keyword>
<comment type="function">
    <text evidence="4 6">Essential cell division protein that forms a contractile ring structure (Z ring) at the future cell division site. The regulation of the ring assembly controls the timing and the location of cell division. One of the functions of the FtsZ ring is to recruit other cell division proteins to the septum to produce a new cell wall between the dividing cells. Binds GTP and shows GTPase activity.</text>
</comment>
<dbReference type="PANTHER" id="PTHR30314:SF3">
    <property type="entry name" value="MITOCHONDRIAL DIVISION PROTEIN FSZA"/>
    <property type="match status" value="1"/>
</dbReference>
<feature type="binding site" evidence="4">
    <location>
        <position position="142"/>
    </location>
    <ligand>
        <name>GTP</name>
        <dbReference type="ChEBI" id="CHEBI:37565"/>
    </ligand>
</feature>
<keyword evidence="4 6" id="KW-0131">Cell cycle</keyword>
<evidence type="ECO:0000256" key="7">
    <source>
        <dbReference type="SAM" id="MobiDB-lite"/>
    </source>
</evidence>
<evidence type="ECO:0000259" key="8">
    <source>
        <dbReference type="SMART" id="SM00864"/>
    </source>
</evidence>
<dbReference type="OrthoDB" id="9813375at2"/>
<keyword evidence="4" id="KW-0963">Cytoplasm</keyword>
<keyword evidence="4 6" id="KW-0717">Septation</keyword>
<dbReference type="PRINTS" id="PR00423">
    <property type="entry name" value="CELLDVISFTSZ"/>
</dbReference>
<dbReference type="CDD" id="cd02201">
    <property type="entry name" value="FtsZ_type1"/>
    <property type="match status" value="1"/>
</dbReference>
<feature type="domain" description="Tubulin/FtsZ 2-layer sandwich" evidence="9">
    <location>
        <begin position="206"/>
        <end position="324"/>
    </location>
</feature>
<dbReference type="NCBIfam" id="TIGR00065">
    <property type="entry name" value="ftsZ"/>
    <property type="match status" value="1"/>
</dbReference>
<dbReference type="InterPro" id="IPR037103">
    <property type="entry name" value="Tubulin/FtsZ-like_C"/>
</dbReference>
<dbReference type="GO" id="GO:0005525">
    <property type="term" value="F:GTP binding"/>
    <property type="evidence" value="ECO:0007669"/>
    <property type="project" value="UniProtKB-UniRule"/>
</dbReference>
<feature type="binding site" evidence="4">
    <location>
        <position position="138"/>
    </location>
    <ligand>
        <name>GTP</name>
        <dbReference type="ChEBI" id="CHEBI:37565"/>
    </ligand>
</feature>
<dbReference type="Gene3D" id="3.30.1330.20">
    <property type="entry name" value="Tubulin/FtsZ, C-terminal domain"/>
    <property type="match status" value="1"/>
</dbReference>
<dbReference type="HAMAP" id="MF_00909">
    <property type="entry name" value="FtsZ"/>
    <property type="match status" value="1"/>
</dbReference>
<comment type="caution">
    <text evidence="10">The sequence shown here is derived from an EMBL/GenBank/DDBJ whole genome shotgun (WGS) entry which is preliminary data.</text>
</comment>
<evidence type="ECO:0000259" key="9">
    <source>
        <dbReference type="SMART" id="SM00865"/>
    </source>
</evidence>
<dbReference type="SMART" id="SM00865">
    <property type="entry name" value="Tubulin_C"/>
    <property type="match status" value="1"/>
</dbReference>
<evidence type="ECO:0000256" key="4">
    <source>
        <dbReference type="HAMAP-Rule" id="MF_00909"/>
    </source>
</evidence>
<dbReference type="GO" id="GO:0003924">
    <property type="term" value="F:GTPase activity"/>
    <property type="evidence" value="ECO:0007669"/>
    <property type="project" value="UniProtKB-UniRule"/>
</dbReference>
<dbReference type="EMBL" id="BGZJ01000001">
    <property type="protein sequence ID" value="GBO93071.1"/>
    <property type="molecule type" value="Genomic_DNA"/>
</dbReference>
<dbReference type="PROSITE" id="PS01135">
    <property type="entry name" value="FTSZ_2"/>
    <property type="match status" value="1"/>
</dbReference>
<evidence type="ECO:0000256" key="1">
    <source>
        <dbReference type="ARBA" id="ARBA00009690"/>
    </source>
</evidence>
<reference evidence="10 11" key="1">
    <citation type="journal article" date="2018" name="Int. J. Syst. Evol. Microbiol.">
        <title>Mesosutterella multiformis gen. nov., sp. nov., a member of the family Sutterellaceae and Sutterella megalosphaeroides sp. nov., isolated from human faeces.</title>
        <authorList>
            <person name="Sakamoto M."/>
            <person name="Ikeyama N."/>
            <person name="Kunihiro T."/>
            <person name="Iino T."/>
            <person name="Yuki M."/>
            <person name="Ohkuma M."/>
        </authorList>
    </citation>
    <scope>NUCLEOTIDE SEQUENCE [LARGE SCALE GENOMIC DNA]</scope>
    <source>
        <strain evidence="10 11">4NBBH2</strain>
    </source>
</reference>
<feature type="compositionally biased region" description="Low complexity" evidence="7">
    <location>
        <begin position="417"/>
        <end position="433"/>
    </location>
</feature>
<feature type="compositionally biased region" description="Low complexity" evidence="7">
    <location>
        <begin position="441"/>
        <end position="455"/>
    </location>
</feature>
<protein>
    <recommendedName>
        <fullName evidence="4 5">Cell division protein FtsZ</fullName>
    </recommendedName>
</protein>
<keyword evidence="3 4" id="KW-0342">GTP-binding</keyword>
<dbReference type="SMART" id="SM00864">
    <property type="entry name" value="Tubulin"/>
    <property type="match status" value="1"/>
</dbReference>
<proteinExistence type="inferred from homology"/>
<dbReference type="InterPro" id="IPR045061">
    <property type="entry name" value="FtsZ/CetZ"/>
</dbReference>
<dbReference type="InterPro" id="IPR008280">
    <property type="entry name" value="Tub_FtsZ_C"/>
</dbReference>
<organism evidence="10 11">
    <name type="scientific">Mesosutterella multiformis</name>
    <dbReference type="NCBI Taxonomy" id="2259133"/>
    <lineage>
        <taxon>Bacteria</taxon>
        <taxon>Pseudomonadati</taxon>
        <taxon>Pseudomonadota</taxon>
        <taxon>Betaproteobacteria</taxon>
        <taxon>Burkholderiales</taxon>
        <taxon>Sutterellaceae</taxon>
        <taxon>Mesosutterella</taxon>
    </lineage>
</organism>
<dbReference type="Pfam" id="PF12327">
    <property type="entry name" value="FtsZ_C"/>
    <property type="match status" value="1"/>
</dbReference>
<accession>A0A401LKT5</accession>
<dbReference type="GO" id="GO:0051258">
    <property type="term" value="P:protein polymerization"/>
    <property type="evidence" value="ECO:0007669"/>
    <property type="project" value="UniProtKB-UniRule"/>
</dbReference>
<dbReference type="GO" id="GO:0005737">
    <property type="term" value="C:cytoplasm"/>
    <property type="evidence" value="ECO:0007669"/>
    <property type="project" value="UniProtKB-SubCell"/>
</dbReference>
<dbReference type="InterPro" id="IPR020805">
    <property type="entry name" value="Cell_div_FtsZ_CS"/>
</dbReference>
<dbReference type="Pfam" id="PF00091">
    <property type="entry name" value="Tubulin"/>
    <property type="match status" value="1"/>
</dbReference>
<comment type="subcellular location">
    <subcellularLocation>
        <location evidence="4">Cytoplasm</location>
    </subcellularLocation>
    <text evidence="4">Assembles at midcell at the inner surface of the cytoplasmic membrane.</text>
</comment>
<feature type="binding site" evidence="4">
    <location>
        <begin position="107"/>
        <end position="109"/>
    </location>
    <ligand>
        <name>GTP</name>
        <dbReference type="ChEBI" id="CHEBI:37565"/>
    </ligand>
</feature>
<sequence>MSSFEMLGKDPRNTVIKVIGVGGGGGNAVQYMVDQGADGIEFIAANTDHQALAMNKAHVLLQLGESGLGAGANPQVGEKAAIDSTEKIRDAVSGAHLLFITAGMGGGTGTGAAPVIAKIAKEEGILTVGVVTKPFSYEGTARKQRAEEGIAHLKEYVDSLIVILNDRLEDEFGEDATMEECFNAANDVLYKACHGIAEIIHTPGLINVDFNDLSTVMREHGTALMGSATASGPNRAEEAAKLAVSSPLLEGSDLTGARGLLVYVTASNSLKLSEPRKVMKVLSDFVSKGANVIFGSARDDSLGDELRVTVVATGMDSPLTEQEKAQTGMRPDNMWTGIFSGSPAQADQPAQPAQPAPQAAAAPAPRAPEPVKAAPAPEMPHFAADPTPAAPKHEAAPAAAAPHFEHKTGETAPLFGAQPLETPAAAPAAAPAKPAAPAPQPQAEAPKPQAAASQPNVWNFSGTFDEETIRNLQTPAYLRNKGRH</sequence>
<feature type="domain" description="Tubulin/FtsZ GTPase" evidence="8">
    <location>
        <begin position="15"/>
        <end position="204"/>
    </location>
</feature>
<dbReference type="GO" id="GO:0032153">
    <property type="term" value="C:cell division site"/>
    <property type="evidence" value="ECO:0007669"/>
    <property type="project" value="UniProtKB-UniRule"/>
</dbReference>
<comment type="similarity">
    <text evidence="1 4 6">Belongs to the FtsZ family.</text>
</comment>
<evidence type="ECO:0000313" key="10">
    <source>
        <dbReference type="EMBL" id="GBO93071.1"/>
    </source>
</evidence>
<evidence type="ECO:0000256" key="6">
    <source>
        <dbReference type="RuleBase" id="RU000631"/>
    </source>
</evidence>
<dbReference type="InterPro" id="IPR003008">
    <property type="entry name" value="Tubulin_FtsZ_GTPase"/>
</dbReference>
<keyword evidence="2 4" id="KW-0547">Nucleotide-binding</keyword>
<dbReference type="SUPFAM" id="SSF52490">
    <property type="entry name" value="Tubulin nucleotide-binding domain-like"/>
    <property type="match status" value="1"/>
</dbReference>
<evidence type="ECO:0000256" key="2">
    <source>
        <dbReference type="ARBA" id="ARBA00022741"/>
    </source>
</evidence>
<dbReference type="AlphaFoldDB" id="A0A388SC75"/>
<dbReference type="GO" id="GO:0000917">
    <property type="term" value="P:division septum assembly"/>
    <property type="evidence" value="ECO:0007669"/>
    <property type="project" value="UniProtKB-KW"/>
</dbReference>
<dbReference type="InterPro" id="IPR000158">
    <property type="entry name" value="Cell_div_FtsZ"/>
</dbReference>
<dbReference type="InterPro" id="IPR024757">
    <property type="entry name" value="FtsZ_C"/>
</dbReference>
<feature type="compositionally biased region" description="Low complexity" evidence="7">
    <location>
        <begin position="343"/>
        <end position="376"/>
    </location>
</feature>
<dbReference type="InterPro" id="IPR036525">
    <property type="entry name" value="Tubulin/FtsZ_GTPase_sf"/>
</dbReference>
<dbReference type="SUPFAM" id="SSF55307">
    <property type="entry name" value="Tubulin C-terminal domain-like"/>
    <property type="match status" value="1"/>
</dbReference>
<dbReference type="FunFam" id="3.40.50.1440:FF:000001">
    <property type="entry name" value="Cell division protein FtsZ"/>
    <property type="match status" value="1"/>
</dbReference>